<sequence>ISVTDGLCEASCRGTLEKKISRQYKGSVVHTLAPDNSALTTNNISYNNLQKKGF</sequence>
<gene>
    <name evidence="1" type="primary">ORF136011</name>
</gene>
<protein>
    <submittedName>
        <fullName evidence="1">Uncharacterized protein</fullName>
    </submittedName>
</protein>
<dbReference type="EMBL" id="HACG01036372">
    <property type="protein sequence ID" value="CEK83237.1"/>
    <property type="molecule type" value="Transcribed_RNA"/>
</dbReference>
<evidence type="ECO:0000313" key="1">
    <source>
        <dbReference type="EMBL" id="CEK83237.1"/>
    </source>
</evidence>
<dbReference type="AlphaFoldDB" id="A0A0B7ARM2"/>
<reference evidence="1" key="1">
    <citation type="submission" date="2014-12" db="EMBL/GenBank/DDBJ databases">
        <title>Insight into the proteome of Arion vulgaris.</title>
        <authorList>
            <person name="Aradska J."/>
            <person name="Bulat T."/>
            <person name="Smidak R."/>
            <person name="Sarate P."/>
            <person name="Gangsoo J."/>
            <person name="Sialana F."/>
            <person name="Bilban M."/>
            <person name="Lubec G."/>
        </authorList>
    </citation>
    <scope>NUCLEOTIDE SEQUENCE</scope>
    <source>
        <tissue evidence="1">Skin</tissue>
    </source>
</reference>
<feature type="non-terminal residue" evidence="1">
    <location>
        <position position="1"/>
    </location>
</feature>
<accession>A0A0B7ARM2</accession>
<organism evidence="1">
    <name type="scientific">Arion vulgaris</name>
    <dbReference type="NCBI Taxonomy" id="1028688"/>
    <lineage>
        <taxon>Eukaryota</taxon>
        <taxon>Metazoa</taxon>
        <taxon>Spiralia</taxon>
        <taxon>Lophotrochozoa</taxon>
        <taxon>Mollusca</taxon>
        <taxon>Gastropoda</taxon>
        <taxon>Heterobranchia</taxon>
        <taxon>Euthyneura</taxon>
        <taxon>Panpulmonata</taxon>
        <taxon>Eupulmonata</taxon>
        <taxon>Stylommatophora</taxon>
        <taxon>Helicina</taxon>
        <taxon>Arionoidea</taxon>
        <taxon>Arionidae</taxon>
        <taxon>Arion</taxon>
    </lineage>
</organism>
<proteinExistence type="predicted"/>
<name>A0A0B7ARM2_9EUPU</name>